<dbReference type="InterPro" id="IPR002938">
    <property type="entry name" value="FAD-bd"/>
</dbReference>
<keyword evidence="3" id="KW-1185">Reference proteome</keyword>
<dbReference type="STRING" id="1122247.GCA_000379865_01475"/>
<dbReference type="AlphaFoldDB" id="K5BB06"/>
<dbReference type="PANTHER" id="PTHR43476:SF5">
    <property type="entry name" value="FAD-DEPENDENT MONOOXYGENASE"/>
    <property type="match status" value="1"/>
</dbReference>
<dbReference type="PANTHER" id="PTHR43476">
    <property type="entry name" value="3-(3-HYDROXY-PHENYL)PROPIONATE/3-HYDROXYCINNAMIC ACID HYDROXYLASE"/>
    <property type="match status" value="1"/>
</dbReference>
<name>K5BB06_MYCHD</name>
<dbReference type="GO" id="GO:0016491">
    <property type="term" value="F:oxidoreductase activity"/>
    <property type="evidence" value="ECO:0007669"/>
    <property type="project" value="UniProtKB-KW"/>
</dbReference>
<dbReference type="InterPro" id="IPR050631">
    <property type="entry name" value="PheA/TfdB_FAD_monoxygenase"/>
</dbReference>
<dbReference type="InterPro" id="IPR036188">
    <property type="entry name" value="FAD/NAD-bd_sf"/>
</dbReference>
<dbReference type="GO" id="GO:0071949">
    <property type="term" value="F:FAD binding"/>
    <property type="evidence" value="ECO:0007669"/>
    <property type="project" value="InterPro"/>
</dbReference>
<dbReference type="eggNOG" id="COG0654">
    <property type="taxonomic scope" value="Bacteria"/>
</dbReference>
<dbReference type="PRINTS" id="PR00420">
    <property type="entry name" value="RNGMNOXGNASE"/>
</dbReference>
<dbReference type="OrthoDB" id="9791689at2"/>
<dbReference type="PATRIC" id="fig|1122247.3.peg.2731"/>
<accession>K5BB06</accession>
<keyword evidence="1" id="KW-0560">Oxidoreductase</keyword>
<evidence type="ECO:0000256" key="1">
    <source>
        <dbReference type="ARBA" id="ARBA00023002"/>
    </source>
</evidence>
<gene>
    <name evidence="2" type="ORF">C731_2846</name>
</gene>
<proteinExistence type="predicted"/>
<dbReference type="Proteomes" id="UP000006265">
    <property type="component" value="Unassembled WGS sequence"/>
</dbReference>
<evidence type="ECO:0000313" key="3">
    <source>
        <dbReference type="Proteomes" id="UP000006265"/>
    </source>
</evidence>
<dbReference type="Gene3D" id="3.50.50.60">
    <property type="entry name" value="FAD/NAD(P)-binding domain"/>
    <property type="match status" value="2"/>
</dbReference>
<dbReference type="NCBIfam" id="NF004833">
    <property type="entry name" value="PRK06185.1-1"/>
    <property type="match status" value="1"/>
</dbReference>
<dbReference type="SUPFAM" id="SSF51905">
    <property type="entry name" value="FAD/NAD(P)-binding domain"/>
    <property type="match status" value="1"/>
</dbReference>
<dbReference type="NCBIfam" id="NF004834">
    <property type="entry name" value="PRK06185.1-3"/>
    <property type="match status" value="1"/>
</dbReference>
<reference evidence="2 3" key="1">
    <citation type="journal article" date="2012" name="J. Bacteriol.">
        <title>Genome sequence of Mycobacterium hassiacum DSM 44199, a rare source of heat-stable mycobacterial proteins.</title>
        <authorList>
            <person name="Tiago I."/>
            <person name="Maranha A."/>
            <person name="Mendes V."/>
            <person name="Alarico S."/>
            <person name="Moynihan P.J."/>
            <person name="Clarke A.J."/>
            <person name="Macedo-Ribeiro S."/>
            <person name="Pereira P.J."/>
            <person name="Empadinhas N."/>
        </authorList>
    </citation>
    <scope>NUCLEOTIDE SEQUENCE [LARGE SCALE GENOMIC DNA]</scope>
    <source>
        <strain evidence="3">DSM 44199 / CIP 105218 / JCM 12690 / 3849</strain>
    </source>
</reference>
<dbReference type="RefSeq" id="WP_005628599.1">
    <property type="nucleotide sequence ID" value="NZ_AMRA01000079.1"/>
</dbReference>
<evidence type="ECO:0000313" key="2">
    <source>
        <dbReference type="EMBL" id="EKF23155.1"/>
    </source>
</evidence>
<sequence>MSTAGTDPPEATTCIVAGGGPAGIMLGLLLARAGIDVTVMEKHADFLRDFRGDTVHASTLRILDELGLAREFAALPHRIIENLTLQVQDTSVRLPLQRIPGPHKHIALVPQWDFLELLAASAAREPSFRLLRSTEVLGVVRDGGRVAGVTYRGPDGEVRRMRAVLTVACDGRTSRLRDAVGLQPREFGAPMDVWWFRLPRDPGDPPGLAGTLGAGAAAVAIDRGDYYQCAYIIPKGRDAELRARGIESLHRGMVALVPWLADRIAAVSSFDQVKLLDVRLNRLRRWYCDGLLLIGDAAHAMSPVGGVGINLAVADAVAAARLLAGPLRAGRVPTRRLALVQARRWIPAAIIQAAQRFVHRRVIAIAVGESARSDAPGLVKLAARLPAVRTLIATGVAIGPLAEHVPAFARR</sequence>
<protein>
    <submittedName>
        <fullName evidence="2">FAD binding domain protein</fullName>
    </submittedName>
</protein>
<organism evidence="2 3">
    <name type="scientific">Mycolicibacterium hassiacum (strain DSM 44199 / CIP 105218 / JCM 12690 / 3849)</name>
    <name type="common">Mycobacterium hassiacum</name>
    <dbReference type="NCBI Taxonomy" id="1122247"/>
    <lineage>
        <taxon>Bacteria</taxon>
        <taxon>Bacillati</taxon>
        <taxon>Actinomycetota</taxon>
        <taxon>Actinomycetes</taxon>
        <taxon>Mycobacteriales</taxon>
        <taxon>Mycobacteriaceae</taxon>
        <taxon>Mycolicibacterium</taxon>
    </lineage>
</organism>
<dbReference type="Pfam" id="PF01494">
    <property type="entry name" value="FAD_binding_3"/>
    <property type="match status" value="1"/>
</dbReference>
<dbReference type="EMBL" id="AMRA01000079">
    <property type="protein sequence ID" value="EKF23155.1"/>
    <property type="molecule type" value="Genomic_DNA"/>
</dbReference>
<comment type="caution">
    <text evidence="2">The sequence shown here is derived from an EMBL/GenBank/DDBJ whole genome shotgun (WGS) entry which is preliminary data.</text>
</comment>